<dbReference type="Gene3D" id="3.40.50.920">
    <property type="match status" value="1"/>
</dbReference>
<dbReference type="Pfam" id="PF01855">
    <property type="entry name" value="POR_N"/>
    <property type="match status" value="1"/>
</dbReference>
<name>A0A5K7YJM3_9BACT</name>
<dbReference type="PANTHER" id="PTHR32154">
    <property type="entry name" value="PYRUVATE-FLAVODOXIN OXIDOREDUCTASE-RELATED"/>
    <property type="match status" value="1"/>
</dbReference>
<keyword evidence="4" id="KW-0670">Pyruvate</keyword>
<dbReference type="CDD" id="cd07034">
    <property type="entry name" value="TPP_PYR_PFOR_IOR-alpha_like"/>
    <property type="match status" value="1"/>
</dbReference>
<dbReference type="InterPro" id="IPR033412">
    <property type="entry name" value="PFOR_II"/>
</dbReference>
<dbReference type="SUPFAM" id="SSF52922">
    <property type="entry name" value="TK C-terminal domain-like"/>
    <property type="match status" value="1"/>
</dbReference>
<organism evidence="4 5">
    <name type="scientific">Desulfosarcina alkanivorans</name>
    <dbReference type="NCBI Taxonomy" id="571177"/>
    <lineage>
        <taxon>Bacteria</taxon>
        <taxon>Pseudomonadati</taxon>
        <taxon>Thermodesulfobacteriota</taxon>
        <taxon>Desulfobacteria</taxon>
        <taxon>Desulfobacterales</taxon>
        <taxon>Desulfosarcinaceae</taxon>
        <taxon>Desulfosarcina</taxon>
    </lineage>
</organism>
<dbReference type="EMBL" id="AP021874">
    <property type="protein sequence ID" value="BBO69068.1"/>
    <property type="molecule type" value="Genomic_DNA"/>
</dbReference>
<feature type="domain" description="Pyruvate flavodoxin/ferredoxin oxidoreductase pyrimidine binding" evidence="2">
    <location>
        <begin position="14"/>
        <end position="226"/>
    </location>
</feature>
<dbReference type="AlphaFoldDB" id="A0A5K7YJM3"/>
<evidence type="ECO:0000313" key="4">
    <source>
        <dbReference type="EMBL" id="BBO69068.1"/>
    </source>
</evidence>
<sequence length="387" mass="41516">MKKVMMGTEAAALAAALARVQVVSAYPITPQTVIVEELADIIGRGDLDAKYINVESEHSAMASCIGAAATGARTFTATSSQGLALMHEVLHYASGARVPIVMANANRALAPPWNLYCDHTDALSQRDTGWIQYYCADVQDVMDAILIAYRVAEKVLLPVMVNLDAFYLTHTSELLDVPEQASVDRYLPAYRPESKLDVDDPKTFGNVCGADLYTSFKFSRHKDTLGVSRHWNEAAGRFADEFGRRHPVVRPYRTDDADLVIVAIGTAAGAIRMAADRLREEGVAAGSLRLSMVRPFPVDEVRAAVARARHVVVVDRDVSFGAEGIVAQEVKAALFGMAGDIHLHGFVAGIGGNDITSDSVVELARQALAGSGAAVQAGNSYWGEVLA</sequence>
<reference evidence="4 5" key="1">
    <citation type="submission" date="2019-11" db="EMBL/GenBank/DDBJ databases">
        <title>Comparative genomics of hydrocarbon-degrading Desulfosarcina strains.</title>
        <authorList>
            <person name="Watanabe M."/>
            <person name="Kojima H."/>
            <person name="Fukui M."/>
        </authorList>
    </citation>
    <scope>NUCLEOTIDE SEQUENCE [LARGE SCALE GENOMIC DNA]</scope>
    <source>
        <strain evidence="4 5">PL12</strain>
    </source>
</reference>
<keyword evidence="1" id="KW-0560">Oxidoreductase</keyword>
<proteinExistence type="predicted"/>
<dbReference type="PANTHER" id="PTHR32154:SF0">
    <property type="entry name" value="PYRUVATE-FLAVODOXIN OXIDOREDUCTASE-RELATED"/>
    <property type="match status" value="1"/>
</dbReference>
<evidence type="ECO:0000259" key="3">
    <source>
        <dbReference type="Pfam" id="PF17147"/>
    </source>
</evidence>
<dbReference type="Proteomes" id="UP000427906">
    <property type="component" value="Chromosome"/>
</dbReference>
<dbReference type="InterPro" id="IPR009014">
    <property type="entry name" value="Transketo_C/PFOR_II"/>
</dbReference>
<evidence type="ECO:0000256" key="1">
    <source>
        <dbReference type="ARBA" id="ARBA00023002"/>
    </source>
</evidence>
<gene>
    <name evidence="4" type="ORF">DSCA_29980</name>
</gene>
<dbReference type="FunFam" id="3.40.50.970:FF:000012">
    <property type="entry name" value="Pyruvate:ferredoxin (Flavodoxin) oxidoreductase"/>
    <property type="match status" value="1"/>
</dbReference>
<keyword evidence="5" id="KW-1185">Reference proteome</keyword>
<dbReference type="KEGG" id="dalk:DSCA_29980"/>
<dbReference type="InterPro" id="IPR029061">
    <property type="entry name" value="THDP-binding"/>
</dbReference>
<dbReference type="GO" id="GO:0016491">
    <property type="term" value="F:oxidoreductase activity"/>
    <property type="evidence" value="ECO:0007669"/>
    <property type="project" value="UniProtKB-KW"/>
</dbReference>
<evidence type="ECO:0000259" key="2">
    <source>
        <dbReference type="Pfam" id="PF01855"/>
    </source>
</evidence>
<protein>
    <submittedName>
        <fullName evidence="4">Pyruvate ferredoxin oxidoreductase subunit alpha</fullName>
    </submittedName>
</protein>
<dbReference type="Pfam" id="PF17147">
    <property type="entry name" value="PFOR_II"/>
    <property type="match status" value="1"/>
</dbReference>
<feature type="domain" description="Pyruvate:ferredoxin oxidoreductase core" evidence="3">
    <location>
        <begin position="257"/>
        <end position="359"/>
    </location>
</feature>
<dbReference type="InterPro" id="IPR050722">
    <property type="entry name" value="Pyruvate:ferred/Flavod_OxRd"/>
</dbReference>
<evidence type="ECO:0000313" key="5">
    <source>
        <dbReference type="Proteomes" id="UP000427906"/>
    </source>
</evidence>
<dbReference type="InterPro" id="IPR002880">
    <property type="entry name" value="Pyrv_Fd/Flavodoxin_OxRdtase_N"/>
</dbReference>
<dbReference type="Gene3D" id="3.40.50.970">
    <property type="match status" value="1"/>
</dbReference>
<dbReference type="SUPFAM" id="SSF52518">
    <property type="entry name" value="Thiamin diphosphate-binding fold (THDP-binding)"/>
    <property type="match status" value="1"/>
</dbReference>
<dbReference type="GO" id="GO:0006979">
    <property type="term" value="P:response to oxidative stress"/>
    <property type="evidence" value="ECO:0007669"/>
    <property type="project" value="TreeGrafter"/>
</dbReference>
<accession>A0A5K7YJM3</accession>
<dbReference type="RefSeq" id="WP_167527789.1">
    <property type="nucleotide sequence ID" value="NZ_AP021874.1"/>
</dbReference>